<proteinExistence type="predicted"/>
<evidence type="ECO:0000256" key="2">
    <source>
        <dbReference type="ARBA" id="ARBA00022692"/>
    </source>
</evidence>
<dbReference type="AlphaFoldDB" id="A0A0V0QJC8"/>
<keyword evidence="3 5" id="KW-1133">Transmembrane helix</keyword>
<evidence type="ECO:0000256" key="1">
    <source>
        <dbReference type="ARBA" id="ARBA00004141"/>
    </source>
</evidence>
<feature type="transmembrane region" description="Helical" evidence="5">
    <location>
        <begin position="82"/>
        <end position="106"/>
    </location>
</feature>
<evidence type="ECO:0000256" key="4">
    <source>
        <dbReference type="ARBA" id="ARBA00023136"/>
    </source>
</evidence>
<dbReference type="GO" id="GO:0016020">
    <property type="term" value="C:membrane"/>
    <property type="evidence" value="ECO:0007669"/>
    <property type="project" value="UniProtKB-SubCell"/>
</dbReference>
<dbReference type="InterPro" id="IPR036259">
    <property type="entry name" value="MFS_trans_sf"/>
</dbReference>
<reference evidence="6 7" key="1">
    <citation type="journal article" date="2015" name="Sci. Rep.">
        <title>Genome of the facultative scuticociliatosis pathogen Pseudocohnilembus persalinus provides insight into its virulence through horizontal gene transfer.</title>
        <authorList>
            <person name="Xiong J."/>
            <person name="Wang G."/>
            <person name="Cheng J."/>
            <person name="Tian M."/>
            <person name="Pan X."/>
            <person name="Warren A."/>
            <person name="Jiang C."/>
            <person name="Yuan D."/>
            <person name="Miao W."/>
        </authorList>
    </citation>
    <scope>NUCLEOTIDE SEQUENCE [LARGE SCALE GENOMIC DNA]</scope>
    <source>
        <strain evidence="6">36N120E</strain>
    </source>
</reference>
<accession>A0A0V0QJC8</accession>
<evidence type="ECO:0000256" key="5">
    <source>
        <dbReference type="SAM" id="Phobius"/>
    </source>
</evidence>
<dbReference type="Proteomes" id="UP000054937">
    <property type="component" value="Unassembled WGS sequence"/>
</dbReference>
<keyword evidence="4 5" id="KW-0472">Membrane</keyword>
<feature type="transmembrane region" description="Helical" evidence="5">
    <location>
        <begin position="143"/>
        <end position="165"/>
    </location>
</feature>
<feature type="transmembrane region" description="Helical" evidence="5">
    <location>
        <begin position="118"/>
        <end position="137"/>
    </location>
</feature>
<dbReference type="Gene3D" id="1.20.1250.20">
    <property type="entry name" value="MFS general substrate transporter like domains"/>
    <property type="match status" value="1"/>
</dbReference>
<feature type="transmembrane region" description="Helical" evidence="5">
    <location>
        <begin position="49"/>
        <end position="70"/>
    </location>
</feature>
<evidence type="ECO:0000313" key="7">
    <source>
        <dbReference type="Proteomes" id="UP000054937"/>
    </source>
</evidence>
<feature type="transmembrane region" description="Helical" evidence="5">
    <location>
        <begin position="20"/>
        <end position="42"/>
    </location>
</feature>
<dbReference type="SUPFAM" id="SSF103473">
    <property type="entry name" value="MFS general substrate transporter"/>
    <property type="match status" value="1"/>
</dbReference>
<evidence type="ECO:0000256" key="3">
    <source>
        <dbReference type="ARBA" id="ARBA00022989"/>
    </source>
</evidence>
<keyword evidence="2 5" id="KW-0812">Transmembrane</keyword>
<gene>
    <name evidence="6" type="ORF">PPERSA_10032</name>
</gene>
<organism evidence="6 7">
    <name type="scientific">Pseudocohnilembus persalinus</name>
    <name type="common">Ciliate</name>
    <dbReference type="NCBI Taxonomy" id="266149"/>
    <lineage>
        <taxon>Eukaryota</taxon>
        <taxon>Sar</taxon>
        <taxon>Alveolata</taxon>
        <taxon>Ciliophora</taxon>
        <taxon>Intramacronucleata</taxon>
        <taxon>Oligohymenophorea</taxon>
        <taxon>Scuticociliatia</taxon>
        <taxon>Philasterida</taxon>
        <taxon>Pseudocohnilembidae</taxon>
        <taxon>Pseudocohnilembus</taxon>
    </lineage>
</organism>
<comment type="caution">
    <text evidence="6">The sequence shown here is derived from an EMBL/GenBank/DDBJ whole genome shotgun (WGS) entry which is preliminary data.</text>
</comment>
<dbReference type="EMBL" id="LDAU01000155">
    <property type="protein sequence ID" value="KRX02415.1"/>
    <property type="molecule type" value="Genomic_DNA"/>
</dbReference>
<keyword evidence="7" id="KW-1185">Reference proteome</keyword>
<protein>
    <submittedName>
        <fullName evidence="6">Major facilitator superfamily domain, general substrate transporter</fullName>
    </submittedName>
</protein>
<comment type="subcellular location">
    <subcellularLocation>
        <location evidence="1">Membrane</location>
        <topology evidence="1">Multi-pass membrane protein</topology>
    </subcellularLocation>
</comment>
<evidence type="ECO:0000313" key="6">
    <source>
        <dbReference type="EMBL" id="KRX02415.1"/>
    </source>
</evidence>
<sequence length="214" mass="23906">MTFVLYGQTYSLESLDFNLYIGGIFSGTMQVIGSCLGGPVIANFNRIPSIIFTISGISFFCIIQIFFIIPDSCQGEMCWQRYMTLFCYSLGCFLSNIFFVIISAYFPELYPTKIRGMGVGFIRGIGIAGSIISPFFIQLFDSIGIQPLIPIGIIGGLTLILVSGLTETKNKPLKEHIEEQEQEEVEQEQVNDLQKQYLLIGYESSYISQSDISI</sequence>
<dbReference type="InParanoid" id="A0A0V0QJC8"/>
<name>A0A0V0QJC8_PSEPJ</name>
<dbReference type="PANTHER" id="PTHR24064">
    <property type="entry name" value="SOLUTE CARRIER FAMILY 22 MEMBER"/>
    <property type="match status" value="1"/>
</dbReference>